<protein>
    <submittedName>
        <fullName evidence="2">Uncharacterized protein LOC117150350</fullName>
    </submittedName>
</protein>
<evidence type="ECO:0000313" key="1">
    <source>
        <dbReference type="Proteomes" id="UP000515162"/>
    </source>
</evidence>
<dbReference type="GeneID" id="117150350"/>
<accession>A0A6P8L543</accession>
<keyword evidence="1" id="KW-1185">Reference proteome</keyword>
<sequence length="571" mass="66086">MSLNLYEGNILNSCWKAGGRKPRKSAFAPLDRNEIADVDVVACCKQITELIDENALRNRQERSKVLDTRNRQNVIFKDISRLVFGVTDIFRCQVDLLLGDTKVLLEQCTRTNLDYVLTTTKSVMVNKSEIRIQRKRKRVITKKSKVTVSKRPRLQESELLDEFSQEYYEQMLSECQVWQSECTQQVVEDLDESIELPRSCTQSKSYHSITITEDIKLPEDHSLIMPSNGFGEAEGADLTIFQELYPKDSTRNSLKRHSIAQDPTDILPVKMPRLDDWDVFQADNAIMTQIFPHNIEPAEVTQIVCEPTLPSDLNSFEEITFSKPKNKKRKLIVDKRIEYTRMQLVKHRQKYMEEYISREVIVPKPSDLPKSPKELLCKLNSNVSFSALQNHSGPKLSNEEMEFEAENTLRTIFGREFTDNLSKEIFVRPSQATKCGNKEAHIYQPEPLEVEDYVQPQLQQPDEVNENYNNNEINEHGIYCEDNNANTYSVMMSLLNIWRNNPKITGIDAIDFMKTFDGRIKVSLAFLHLLYLVRDRFIEISKRANSLEMYQITLGKESAKLIDNLMLSETL</sequence>
<dbReference type="AlphaFoldDB" id="A0A6P8L543"/>
<organism evidence="1 2">
    <name type="scientific">Drosophila mauritiana</name>
    <name type="common">Fruit fly</name>
    <dbReference type="NCBI Taxonomy" id="7226"/>
    <lineage>
        <taxon>Eukaryota</taxon>
        <taxon>Metazoa</taxon>
        <taxon>Ecdysozoa</taxon>
        <taxon>Arthropoda</taxon>
        <taxon>Hexapoda</taxon>
        <taxon>Insecta</taxon>
        <taxon>Pterygota</taxon>
        <taxon>Neoptera</taxon>
        <taxon>Endopterygota</taxon>
        <taxon>Diptera</taxon>
        <taxon>Brachycera</taxon>
        <taxon>Muscomorpha</taxon>
        <taxon>Ephydroidea</taxon>
        <taxon>Drosophilidae</taxon>
        <taxon>Drosophila</taxon>
        <taxon>Sophophora</taxon>
    </lineage>
</organism>
<reference evidence="2" key="1">
    <citation type="submission" date="2025-08" db="UniProtKB">
        <authorList>
            <consortium name="RefSeq"/>
        </authorList>
    </citation>
    <scope>IDENTIFICATION</scope>
    <source>
        <strain evidence="2">Mau12</strain>
        <tissue evidence="2">Whole Body</tissue>
    </source>
</reference>
<dbReference type="CTD" id="34964"/>
<name>A0A6P8L543_DROMA</name>
<dbReference type="RefSeq" id="XP_033173092.1">
    <property type="nucleotide sequence ID" value="XM_033317201.1"/>
</dbReference>
<proteinExistence type="predicted"/>
<gene>
    <name evidence="2" type="primary">LOC117150350</name>
</gene>
<evidence type="ECO:0000313" key="2">
    <source>
        <dbReference type="RefSeq" id="XP_033173092.1"/>
    </source>
</evidence>
<dbReference type="Proteomes" id="UP000515162">
    <property type="component" value="Chromosome 2L"/>
</dbReference>